<dbReference type="InterPro" id="IPR018490">
    <property type="entry name" value="cNMP-bd_dom_sf"/>
</dbReference>
<feature type="region of interest" description="Disordered" evidence="9">
    <location>
        <begin position="598"/>
        <end position="625"/>
    </location>
</feature>
<dbReference type="InterPro" id="IPR000595">
    <property type="entry name" value="cNMP-bd_dom"/>
</dbReference>
<dbReference type="InterPro" id="IPR050866">
    <property type="entry name" value="CNG_cation_channel"/>
</dbReference>
<evidence type="ECO:0000256" key="6">
    <source>
        <dbReference type="ARBA" id="ARBA00023136"/>
    </source>
</evidence>
<organism evidence="12 13">
    <name type="scientific">Hondaea fermentalgiana</name>
    <dbReference type="NCBI Taxonomy" id="2315210"/>
    <lineage>
        <taxon>Eukaryota</taxon>
        <taxon>Sar</taxon>
        <taxon>Stramenopiles</taxon>
        <taxon>Bigyra</taxon>
        <taxon>Labyrinthulomycetes</taxon>
        <taxon>Thraustochytrida</taxon>
        <taxon>Thraustochytriidae</taxon>
        <taxon>Hondaea</taxon>
    </lineage>
</organism>
<evidence type="ECO:0000256" key="1">
    <source>
        <dbReference type="ARBA" id="ARBA00004141"/>
    </source>
</evidence>
<dbReference type="InterPro" id="IPR005821">
    <property type="entry name" value="Ion_trans_dom"/>
</dbReference>
<evidence type="ECO:0000313" key="13">
    <source>
        <dbReference type="Proteomes" id="UP000241890"/>
    </source>
</evidence>
<feature type="region of interest" description="Disordered" evidence="9">
    <location>
        <begin position="527"/>
        <end position="546"/>
    </location>
</feature>
<feature type="compositionally biased region" description="Basic and acidic residues" evidence="9">
    <location>
        <begin position="495"/>
        <end position="510"/>
    </location>
</feature>
<dbReference type="InParanoid" id="A0A2R5GTC7"/>
<accession>A0A2R5GTC7</accession>
<dbReference type="Gene3D" id="1.10.287.70">
    <property type="match status" value="1"/>
</dbReference>
<evidence type="ECO:0000256" key="4">
    <source>
        <dbReference type="ARBA" id="ARBA00022989"/>
    </source>
</evidence>
<feature type="compositionally biased region" description="Polar residues" evidence="9">
    <location>
        <begin position="702"/>
        <end position="711"/>
    </location>
</feature>
<evidence type="ECO:0000256" key="3">
    <source>
        <dbReference type="ARBA" id="ARBA00022692"/>
    </source>
</evidence>
<proteinExistence type="predicted"/>
<feature type="compositionally biased region" description="Polar residues" evidence="9">
    <location>
        <begin position="605"/>
        <end position="620"/>
    </location>
</feature>
<evidence type="ECO:0000259" key="11">
    <source>
        <dbReference type="PROSITE" id="PS50042"/>
    </source>
</evidence>
<evidence type="ECO:0000256" key="5">
    <source>
        <dbReference type="ARBA" id="ARBA00023065"/>
    </source>
</evidence>
<dbReference type="Proteomes" id="UP000241890">
    <property type="component" value="Unassembled WGS sequence"/>
</dbReference>
<gene>
    <name evidence="12" type="ORF">FCC1311_100582</name>
</gene>
<dbReference type="Gene3D" id="1.10.287.630">
    <property type="entry name" value="Helix hairpin bin"/>
    <property type="match status" value="1"/>
</dbReference>
<feature type="region of interest" description="Disordered" evidence="9">
    <location>
        <begin position="491"/>
        <end position="515"/>
    </location>
</feature>
<dbReference type="AlphaFoldDB" id="A0A2R5GTC7"/>
<dbReference type="SUPFAM" id="SSF81324">
    <property type="entry name" value="Voltage-gated potassium channels"/>
    <property type="match status" value="1"/>
</dbReference>
<feature type="compositionally biased region" description="Basic and acidic residues" evidence="9">
    <location>
        <begin position="534"/>
        <end position="546"/>
    </location>
</feature>
<feature type="transmembrane region" description="Helical" evidence="10">
    <location>
        <begin position="251"/>
        <end position="272"/>
    </location>
</feature>
<dbReference type="CDD" id="cd00038">
    <property type="entry name" value="CAP_ED"/>
    <property type="match status" value="1"/>
</dbReference>
<evidence type="ECO:0000313" key="12">
    <source>
        <dbReference type="EMBL" id="GBG33835.1"/>
    </source>
</evidence>
<feature type="domain" description="Cyclic nucleotide-binding" evidence="11">
    <location>
        <begin position="440"/>
        <end position="492"/>
    </location>
</feature>
<dbReference type="Pfam" id="PF00520">
    <property type="entry name" value="Ion_trans"/>
    <property type="match status" value="1"/>
</dbReference>
<feature type="transmembrane region" description="Helical" evidence="10">
    <location>
        <begin position="141"/>
        <end position="160"/>
    </location>
</feature>
<dbReference type="OrthoDB" id="432483at2759"/>
<comment type="caution">
    <text evidence="12">The sequence shown here is derived from an EMBL/GenBank/DDBJ whole genome shotgun (WGS) entry which is preliminary data.</text>
</comment>
<dbReference type="GO" id="GO:0005221">
    <property type="term" value="F:intracellularly cyclic nucleotide-activated monoatomic cation channel activity"/>
    <property type="evidence" value="ECO:0007669"/>
    <property type="project" value="InterPro"/>
</dbReference>
<dbReference type="GO" id="GO:0044877">
    <property type="term" value="F:protein-containing complex binding"/>
    <property type="evidence" value="ECO:0007669"/>
    <property type="project" value="TreeGrafter"/>
</dbReference>
<protein>
    <submittedName>
        <fullName evidence="12">Potassium voltage-gated channel protein eag</fullName>
    </submittedName>
</protein>
<name>A0A2R5GTC7_9STRA</name>
<dbReference type="SUPFAM" id="SSF51206">
    <property type="entry name" value="cAMP-binding domain-like"/>
    <property type="match status" value="1"/>
</dbReference>
<dbReference type="EMBL" id="BEYU01000171">
    <property type="protein sequence ID" value="GBG33835.1"/>
    <property type="molecule type" value="Genomic_DNA"/>
</dbReference>
<dbReference type="InterPro" id="IPR003938">
    <property type="entry name" value="K_chnl_volt-dep_EAG/ELK/ERG"/>
</dbReference>
<evidence type="ECO:0000256" key="7">
    <source>
        <dbReference type="ARBA" id="ARBA00023286"/>
    </source>
</evidence>
<keyword evidence="5" id="KW-0406">Ion transport</keyword>
<evidence type="ECO:0000256" key="8">
    <source>
        <dbReference type="ARBA" id="ARBA00023303"/>
    </source>
</evidence>
<reference evidence="12 13" key="1">
    <citation type="submission" date="2017-12" db="EMBL/GenBank/DDBJ databases">
        <title>Sequencing, de novo assembly and annotation of complete genome of a new Thraustochytrid species, strain FCC1311.</title>
        <authorList>
            <person name="Sedici K."/>
            <person name="Godart F."/>
            <person name="Aiese Cigliano R."/>
            <person name="Sanseverino W."/>
            <person name="Barakat M."/>
            <person name="Ortet P."/>
            <person name="Marechal E."/>
            <person name="Cagnac O."/>
            <person name="Amato A."/>
        </authorList>
    </citation>
    <scope>NUCLEOTIDE SEQUENCE [LARGE SCALE GENOMIC DNA]</scope>
</reference>
<dbReference type="GO" id="GO:0005249">
    <property type="term" value="F:voltage-gated potassium channel activity"/>
    <property type="evidence" value="ECO:0007669"/>
    <property type="project" value="InterPro"/>
</dbReference>
<evidence type="ECO:0000256" key="9">
    <source>
        <dbReference type="SAM" id="MobiDB-lite"/>
    </source>
</evidence>
<keyword evidence="7" id="KW-1071">Ligand-gated ion channel</keyword>
<keyword evidence="4 10" id="KW-1133">Transmembrane helix</keyword>
<dbReference type="PRINTS" id="PR01463">
    <property type="entry name" value="EAGCHANLFMLY"/>
</dbReference>
<evidence type="ECO:0000256" key="10">
    <source>
        <dbReference type="SAM" id="Phobius"/>
    </source>
</evidence>
<dbReference type="InterPro" id="IPR014710">
    <property type="entry name" value="RmlC-like_jellyroll"/>
</dbReference>
<keyword evidence="6 10" id="KW-0472">Membrane</keyword>
<dbReference type="PROSITE" id="PS50042">
    <property type="entry name" value="CNMP_BINDING_3"/>
    <property type="match status" value="1"/>
</dbReference>
<evidence type="ECO:0000256" key="2">
    <source>
        <dbReference type="ARBA" id="ARBA00022448"/>
    </source>
</evidence>
<dbReference type="Gene3D" id="2.60.120.10">
    <property type="entry name" value="Jelly Rolls"/>
    <property type="match status" value="1"/>
</dbReference>
<keyword evidence="13" id="KW-1185">Reference proteome</keyword>
<comment type="subcellular location">
    <subcellularLocation>
        <location evidence="1">Membrane</location>
        <topology evidence="1">Multi-pass membrane protein</topology>
    </subcellularLocation>
</comment>
<keyword evidence="3 10" id="KW-0812">Transmembrane</keyword>
<keyword evidence="8" id="KW-0407">Ion channel</keyword>
<dbReference type="PANTHER" id="PTHR45638">
    <property type="entry name" value="CYCLIC NUCLEOTIDE-GATED CATION CHANNEL SUBUNIT A"/>
    <property type="match status" value="1"/>
</dbReference>
<dbReference type="PANTHER" id="PTHR45638:SF11">
    <property type="entry name" value="CYCLIC NUCLEOTIDE-GATED CATION CHANNEL SUBUNIT A"/>
    <property type="match status" value="1"/>
</dbReference>
<feature type="transmembrane region" description="Helical" evidence="10">
    <location>
        <begin position="108"/>
        <end position="129"/>
    </location>
</feature>
<feature type="region of interest" description="Disordered" evidence="9">
    <location>
        <begin position="688"/>
        <end position="711"/>
    </location>
</feature>
<sequence>MARWDVMQVDAASIAAQAARQGASTIPVPLTRKQTVSKALGLDRVFSTSKRLHGGTEATFSSGILDTVESDTHSQRSHYSAPSSNLQRALAALFTTQQGFILPSSKNLHWWSLIVSGFMVYLLLVAPYRLAVHRIDHEPELVAVLTDTIAALVFALDIVIRLNTGVVNPRTREEDIRKLRTKYARSRLIRDVLGCIPVELLGLSLRNTGDAGQGIMMALAIMRLSRGTHVVNLESTLAGEHFNLNRGIRRLIATVVFVPLMSHLFACLWIFVGSRPRNPDMNDTWLEVFLATNASEEQNVDVFIAALEWSVSTLSSVGFGDFSGVNDEEHIVSILACACGALLAGVLIAQTSSIVSDMNEAQHQIDLRMHSLRAYLRYRRVPKSLQMRMIRYFRHVYTRRAHFDEVSILENMTADLRRALSLYLLEDTLQDLDIFRGISDTQLVASLIAMLKPVSFSAGTEIVRQGEPITEMYFIVRGKVEVLAPGDEAVVSDVQDEKGSTNEEDKDRTAADGSQKLRNKLRVIATLGEVPPHSSDEHDSSSEMDDLRTTASDLISNGSNVGDEEVNVQRELRGAEPTEDGNDVCHKESNLADIEWKSSAPAGQVSVSNEQETEASAQRNSKTEDAIMSPEKAAVDTATNYKTSPLVDPLACGFSDPGANVHDLVRDLLETARLQDNAIAALRARLANRKRKPGSRRGFSATEVSTAQAVH</sequence>
<keyword evidence="2" id="KW-0813">Transport</keyword>
<dbReference type="GO" id="GO:0016020">
    <property type="term" value="C:membrane"/>
    <property type="evidence" value="ECO:0007669"/>
    <property type="project" value="UniProtKB-SubCell"/>
</dbReference>